<dbReference type="CDD" id="cd00609">
    <property type="entry name" value="AAT_like"/>
    <property type="match status" value="1"/>
</dbReference>
<keyword evidence="6 11" id="KW-0028">Amino-acid biosynthesis</keyword>
<comment type="subunit">
    <text evidence="4 11">Homodimer.</text>
</comment>
<dbReference type="PANTHER" id="PTHR42885">
    <property type="entry name" value="HISTIDINOL-PHOSPHATE AMINOTRANSFERASE-RELATED"/>
    <property type="match status" value="1"/>
</dbReference>
<accession>A0A096BQN2</accession>
<comment type="caution">
    <text evidence="13">The sequence shown here is derived from an EMBL/GenBank/DDBJ whole genome shotgun (WGS) entry which is preliminary data.</text>
</comment>
<dbReference type="NCBIfam" id="TIGR01141">
    <property type="entry name" value="hisC"/>
    <property type="match status" value="1"/>
</dbReference>
<evidence type="ECO:0000256" key="6">
    <source>
        <dbReference type="ARBA" id="ARBA00022605"/>
    </source>
</evidence>
<keyword evidence="9 11" id="KW-0368">Histidine biosynthesis</keyword>
<evidence type="ECO:0000256" key="2">
    <source>
        <dbReference type="ARBA" id="ARBA00005011"/>
    </source>
</evidence>
<dbReference type="AlphaFoldDB" id="A0A096BQN2"/>
<gene>
    <name evidence="11" type="primary">hisC</name>
    <name evidence="13" type="ORF">HMPREF0647_04495</name>
</gene>
<evidence type="ECO:0000256" key="10">
    <source>
        <dbReference type="ARBA" id="ARBA00047481"/>
    </source>
</evidence>
<feature type="domain" description="Aminotransferase class I/classII large" evidence="12">
    <location>
        <begin position="33"/>
        <end position="335"/>
    </location>
</feature>
<reference evidence="13 14" key="1">
    <citation type="submission" date="2014-07" db="EMBL/GenBank/DDBJ databases">
        <authorList>
            <person name="McCorrison J."/>
            <person name="Sanka R."/>
            <person name="Torralba M."/>
            <person name="Gillis M."/>
            <person name="Haft D.H."/>
            <person name="Methe B."/>
            <person name="Sutton G."/>
            <person name="Nelson K.E."/>
        </authorList>
    </citation>
    <scope>NUCLEOTIDE SEQUENCE [LARGE SCALE GENOMIC DNA]</scope>
    <source>
        <strain evidence="13 14">DNF00320</strain>
    </source>
</reference>
<dbReference type="SUPFAM" id="SSF53383">
    <property type="entry name" value="PLP-dependent transferases"/>
    <property type="match status" value="1"/>
</dbReference>
<keyword evidence="8 11" id="KW-0663">Pyridoxal phosphate</keyword>
<keyword evidence="7 11" id="KW-0808">Transferase</keyword>
<dbReference type="GO" id="GO:0000105">
    <property type="term" value="P:L-histidine biosynthetic process"/>
    <property type="evidence" value="ECO:0007669"/>
    <property type="project" value="UniProtKB-UniRule"/>
</dbReference>
<evidence type="ECO:0000256" key="9">
    <source>
        <dbReference type="ARBA" id="ARBA00023102"/>
    </source>
</evidence>
<dbReference type="Pfam" id="PF00155">
    <property type="entry name" value="Aminotran_1_2"/>
    <property type="match status" value="1"/>
</dbReference>
<dbReference type="EC" id="2.6.1.9" evidence="11"/>
<dbReference type="Gene3D" id="3.90.1150.10">
    <property type="entry name" value="Aspartate Aminotransferase, domain 1"/>
    <property type="match status" value="1"/>
</dbReference>
<comment type="cofactor">
    <cofactor evidence="1 11">
        <name>pyridoxal 5'-phosphate</name>
        <dbReference type="ChEBI" id="CHEBI:597326"/>
    </cofactor>
</comment>
<evidence type="ECO:0000256" key="7">
    <source>
        <dbReference type="ARBA" id="ARBA00022679"/>
    </source>
</evidence>
<organism evidence="13 14">
    <name type="scientific">Prevotella bivia DNF00320</name>
    <dbReference type="NCBI Taxonomy" id="1401068"/>
    <lineage>
        <taxon>Bacteria</taxon>
        <taxon>Pseudomonadati</taxon>
        <taxon>Bacteroidota</taxon>
        <taxon>Bacteroidia</taxon>
        <taxon>Bacteroidales</taxon>
        <taxon>Prevotellaceae</taxon>
        <taxon>Prevotella</taxon>
    </lineage>
</organism>
<dbReference type="Gene3D" id="3.40.640.10">
    <property type="entry name" value="Type I PLP-dependent aspartate aminotransferase-like (Major domain)"/>
    <property type="match status" value="1"/>
</dbReference>
<comment type="pathway">
    <text evidence="2 11">Amino-acid biosynthesis; L-histidine biosynthesis; L-histidine from 5-phospho-alpha-D-ribose 1-diphosphate: step 7/9.</text>
</comment>
<dbReference type="InterPro" id="IPR015421">
    <property type="entry name" value="PyrdxlP-dep_Trfase_major"/>
</dbReference>
<dbReference type="OrthoDB" id="9813612at2"/>
<evidence type="ECO:0000313" key="13">
    <source>
        <dbReference type="EMBL" id="KGF44982.1"/>
    </source>
</evidence>
<name>A0A096BQN2_9BACT</name>
<evidence type="ECO:0000256" key="8">
    <source>
        <dbReference type="ARBA" id="ARBA00022898"/>
    </source>
</evidence>
<dbReference type="PANTHER" id="PTHR42885:SF2">
    <property type="entry name" value="HISTIDINOL-PHOSPHATE AMINOTRANSFERASE"/>
    <property type="match status" value="1"/>
</dbReference>
<comment type="similarity">
    <text evidence="3 11">Belongs to the class-II pyridoxal-phosphate-dependent aminotransferase family. Histidinol-phosphate aminotransferase subfamily.</text>
</comment>
<dbReference type="UniPathway" id="UPA00031">
    <property type="reaction ID" value="UER00012"/>
</dbReference>
<evidence type="ECO:0000256" key="1">
    <source>
        <dbReference type="ARBA" id="ARBA00001933"/>
    </source>
</evidence>
<evidence type="ECO:0000256" key="5">
    <source>
        <dbReference type="ARBA" id="ARBA00022576"/>
    </source>
</evidence>
<keyword evidence="5 11" id="KW-0032">Aminotransferase</keyword>
<dbReference type="EMBL" id="JRNQ01000022">
    <property type="protein sequence ID" value="KGF44982.1"/>
    <property type="molecule type" value="Genomic_DNA"/>
</dbReference>
<protein>
    <recommendedName>
        <fullName evidence="11">Histidinol-phosphate aminotransferase</fullName>
        <ecNumber evidence="11">2.6.1.9</ecNumber>
    </recommendedName>
    <alternativeName>
        <fullName evidence="11">Imidazole acetol-phosphate transaminase</fullName>
    </alternativeName>
</protein>
<proteinExistence type="inferred from homology"/>
<comment type="catalytic activity">
    <reaction evidence="10 11">
        <text>L-histidinol phosphate + 2-oxoglutarate = 3-(imidazol-4-yl)-2-oxopropyl phosphate + L-glutamate</text>
        <dbReference type="Rhea" id="RHEA:23744"/>
        <dbReference type="ChEBI" id="CHEBI:16810"/>
        <dbReference type="ChEBI" id="CHEBI:29985"/>
        <dbReference type="ChEBI" id="CHEBI:57766"/>
        <dbReference type="ChEBI" id="CHEBI:57980"/>
        <dbReference type="EC" id="2.6.1.9"/>
    </reaction>
</comment>
<evidence type="ECO:0000256" key="11">
    <source>
        <dbReference type="HAMAP-Rule" id="MF_01023"/>
    </source>
</evidence>
<dbReference type="InterPro" id="IPR005861">
    <property type="entry name" value="HisP_aminotrans"/>
</dbReference>
<dbReference type="Proteomes" id="UP000029525">
    <property type="component" value="Unassembled WGS sequence"/>
</dbReference>
<evidence type="ECO:0000256" key="3">
    <source>
        <dbReference type="ARBA" id="ARBA00007970"/>
    </source>
</evidence>
<evidence type="ECO:0000259" key="12">
    <source>
        <dbReference type="Pfam" id="PF00155"/>
    </source>
</evidence>
<dbReference type="GO" id="GO:0030170">
    <property type="term" value="F:pyridoxal phosphate binding"/>
    <property type="evidence" value="ECO:0007669"/>
    <property type="project" value="InterPro"/>
</dbReference>
<dbReference type="HAMAP" id="MF_01023">
    <property type="entry name" value="HisC_aminotrans_2"/>
    <property type="match status" value="1"/>
</dbReference>
<dbReference type="GeneID" id="78531683"/>
<sequence length="341" mass="39043">MKQLQELVRKNIWELPTYAKNKQTIHSADIFLNANENPYNKPYNRYPDPYQTELKAELAKIKSVRSEQIFLSNGADEAIDLCYRVFCEPQKDNVVAIEPTYCMYKVCAAINNVEYRSVMLNEHFQLSADKLLAACDEHTKLIWVCSPNNPTGNNLLKEEIEKLITSFNGIIIIDEAYSDFSKQAAFRKRLADFPNIIVLNTLSNSWGCAGIRLGMVFAQEEIINQFNKVKLPHNINILTLKQGIEALTHRFDVEDWLRILLLERTRMIKSFAELPFCEEVYPTDANFFLAKVTNAQAINDFLLTKGIKVCIDTQCKNCLRITIGAKSENTELIGALRQFKG</sequence>
<dbReference type="InterPro" id="IPR015424">
    <property type="entry name" value="PyrdxlP-dep_Trfase"/>
</dbReference>
<evidence type="ECO:0000256" key="4">
    <source>
        <dbReference type="ARBA" id="ARBA00011738"/>
    </source>
</evidence>
<dbReference type="InterPro" id="IPR004839">
    <property type="entry name" value="Aminotransferase_I/II_large"/>
</dbReference>
<evidence type="ECO:0000313" key="14">
    <source>
        <dbReference type="Proteomes" id="UP000029525"/>
    </source>
</evidence>
<dbReference type="GO" id="GO:0004400">
    <property type="term" value="F:histidinol-phosphate transaminase activity"/>
    <property type="evidence" value="ECO:0007669"/>
    <property type="project" value="UniProtKB-UniRule"/>
</dbReference>
<dbReference type="RefSeq" id="WP_004337667.1">
    <property type="nucleotide sequence ID" value="NZ_JRNQ01000022.1"/>
</dbReference>
<comment type="caution">
    <text evidence="11">Lacks conserved residue(s) required for the propagation of feature annotation.</text>
</comment>
<dbReference type="InterPro" id="IPR015422">
    <property type="entry name" value="PyrdxlP-dep_Trfase_small"/>
</dbReference>